<dbReference type="Proteomes" id="UP000242457">
    <property type="component" value="Unassembled WGS sequence"/>
</dbReference>
<gene>
    <name evidence="5" type="ORF">APICC_09946</name>
</gene>
<name>A0A2A3E3D2_APICC</name>
<evidence type="ECO:0000313" key="5">
    <source>
        <dbReference type="EMBL" id="PBC25649.1"/>
    </source>
</evidence>
<dbReference type="InterPro" id="IPR050781">
    <property type="entry name" value="CWC22_splicing_factor"/>
</dbReference>
<dbReference type="SMART" id="SM00544">
    <property type="entry name" value="MA3"/>
    <property type="match status" value="1"/>
</dbReference>
<accession>A0A2A3E3D2</accession>
<dbReference type="GO" id="GO:0042274">
    <property type="term" value="P:ribosomal small subunit biogenesis"/>
    <property type="evidence" value="ECO:0007669"/>
    <property type="project" value="TreeGrafter"/>
</dbReference>
<dbReference type="GO" id="GO:0003723">
    <property type="term" value="F:RNA binding"/>
    <property type="evidence" value="ECO:0007669"/>
    <property type="project" value="TreeGrafter"/>
</dbReference>
<evidence type="ECO:0000256" key="1">
    <source>
        <dbReference type="ARBA" id="ARBA00004123"/>
    </source>
</evidence>
<comment type="similarity">
    <text evidence="2">Belongs to the CWC22 family.</text>
</comment>
<keyword evidence="6" id="KW-1185">Reference proteome</keyword>
<dbReference type="InterPro" id="IPR003891">
    <property type="entry name" value="Initiation_fac_eIF4g_MI"/>
</dbReference>
<keyword evidence="3" id="KW-0539">Nucleus</keyword>
<feature type="domain" description="MI" evidence="4">
    <location>
        <begin position="458"/>
        <end position="574"/>
    </location>
</feature>
<dbReference type="STRING" id="94128.A0A2A3E3D2"/>
<dbReference type="PANTHER" id="PTHR18034:SF4">
    <property type="entry name" value="NUCLEOLAR MIF4G DOMAIN-CONTAINING PROTEIN 1"/>
    <property type="match status" value="1"/>
</dbReference>
<dbReference type="AlphaFoldDB" id="A0A2A3E3D2"/>
<dbReference type="SUPFAM" id="SSF48371">
    <property type="entry name" value="ARM repeat"/>
    <property type="match status" value="1"/>
</dbReference>
<dbReference type="OrthoDB" id="10260961at2759"/>
<organism evidence="5 6">
    <name type="scientific">Apis cerana cerana</name>
    <name type="common">Oriental honeybee</name>
    <dbReference type="NCBI Taxonomy" id="94128"/>
    <lineage>
        <taxon>Eukaryota</taxon>
        <taxon>Metazoa</taxon>
        <taxon>Ecdysozoa</taxon>
        <taxon>Arthropoda</taxon>
        <taxon>Hexapoda</taxon>
        <taxon>Insecta</taxon>
        <taxon>Pterygota</taxon>
        <taxon>Neoptera</taxon>
        <taxon>Endopterygota</taxon>
        <taxon>Hymenoptera</taxon>
        <taxon>Apocrita</taxon>
        <taxon>Aculeata</taxon>
        <taxon>Apoidea</taxon>
        <taxon>Anthophila</taxon>
        <taxon>Apidae</taxon>
        <taxon>Apis</taxon>
    </lineage>
</organism>
<dbReference type="Gene3D" id="1.25.40.180">
    <property type="match status" value="2"/>
</dbReference>
<evidence type="ECO:0000256" key="2">
    <source>
        <dbReference type="ARBA" id="ARBA00006856"/>
    </source>
</evidence>
<dbReference type="PANTHER" id="PTHR18034">
    <property type="entry name" value="CELL CYCLE CONTROL PROTEIN CWF22-RELATED"/>
    <property type="match status" value="1"/>
</dbReference>
<sequence>MINCSEQVKTKKSEEFEYKKKIQKCKLLKLANLKEDKEIRKLEKKLKLTKRKKKTIPKSFVTDGLDYILDFCLQKNKKYIIETKEEILEDDSNQFNINSLEVEKNMYTSSALDNIKENKNENIELKMKNDTLIIEQSNNNSSDKDKVLNTQTKKIDSIDNDEDFWEDIYGRKRNKEGNIIYANNANKYVPPAIRATITHNINSNEDEKLHFLKKQLKGCLNRVAEHNMHNIVNQIEALYMTNSRNNMNNILSELVLESLISHVITPDRLICEHMMLIAILHANIGIEVFGYKLLYEILNKFIIKFTEKEIELILLILKTVGFSLRKDDPNALKEFIQNLQRKAVHESEKNSRVKFMLDILLAIKNNNINKIPQYDPSHVEHLKKVIKNIIRKGNTITQFNVSLEDLLHVDEKGKWWIIGSAWSGSNNISDKTNLKEHNNLNFSIQILKLAQKQRMNTDIRKNIFCIIMTAEDYLDAFEKLHHLDLKNQQETEIIHVLIHCCLQENKFNPYYAILAQKLCEYNRKYQLTIQCNFWDKLKTLEAYNNKQLINLTQFLIHLLIEKCLALSILKVIQFTELEKHTITFLRQIILGILLHENEQASIQVFERISVSSQLQTFRESLRLFINCFLVKNIDMCTILDKEKIILKKRIEIVDKILILHGSKIMF</sequence>
<evidence type="ECO:0000256" key="3">
    <source>
        <dbReference type="ARBA" id="ARBA00023242"/>
    </source>
</evidence>
<dbReference type="GO" id="GO:0005730">
    <property type="term" value="C:nucleolus"/>
    <property type="evidence" value="ECO:0007669"/>
    <property type="project" value="TreeGrafter"/>
</dbReference>
<protein>
    <submittedName>
        <fullName evidence="5">Nucleolar MIF4G domain-containing protein</fullName>
    </submittedName>
</protein>
<proteinExistence type="inferred from homology"/>
<dbReference type="PROSITE" id="PS51366">
    <property type="entry name" value="MI"/>
    <property type="match status" value="1"/>
</dbReference>
<reference evidence="5 6" key="1">
    <citation type="submission" date="2014-07" db="EMBL/GenBank/DDBJ databases">
        <title>Genomic and transcriptomic analysis on Apis cerana provide comprehensive insights into honey bee biology.</title>
        <authorList>
            <person name="Diao Q."/>
            <person name="Sun L."/>
            <person name="Zheng H."/>
            <person name="Zheng H."/>
            <person name="Xu S."/>
            <person name="Wang S."/>
            <person name="Zeng Z."/>
            <person name="Hu F."/>
            <person name="Su S."/>
            <person name="Wu J."/>
        </authorList>
    </citation>
    <scope>NUCLEOTIDE SEQUENCE [LARGE SCALE GENOMIC DNA]</scope>
    <source>
        <tissue evidence="5">Pupae without intestine</tissue>
    </source>
</reference>
<dbReference type="Pfam" id="PF02847">
    <property type="entry name" value="MA3"/>
    <property type="match status" value="1"/>
</dbReference>
<evidence type="ECO:0000313" key="6">
    <source>
        <dbReference type="Proteomes" id="UP000242457"/>
    </source>
</evidence>
<evidence type="ECO:0000259" key="4">
    <source>
        <dbReference type="PROSITE" id="PS51366"/>
    </source>
</evidence>
<comment type="subcellular location">
    <subcellularLocation>
        <location evidence="1">Nucleus</location>
    </subcellularLocation>
</comment>
<dbReference type="InterPro" id="IPR016024">
    <property type="entry name" value="ARM-type_fold"/>
</dbReference>
<dbReference type="EMBL" id="KZ288445">
    <property type="protein sequence ID" value="PBC25649.1"/>
    <property type="molecule type" value="Genomic_DNA"/>
</dbReference>